<dbReference type="Proteomes" id="UP000008066">
    <property type="component" value="Unassembled WGS sequence"/>
</dbReference>
<sequence length="136" mass="14751">MASLVAAARLQRRDSTDRRSKLLRASATVPTITTTTAGGNAIASVPTRRASELLTRVAIIAGSPSEPIVRSQPVPSRSPTLDSVDRQSDLSVSPVSQPDFGDMHEGFEARYFSFPSFDLYESSRREDEKDDGPKSP</sequence>
<dbReference type="OMA" id="NRHEEHD"/>
<evidence type="ECO:0000256" key="1">
    <source>
        <dbReference type="SAM" id="MobiDB-lite"/>
    </source>
</evidence>
<evidence type="ECO:0000313" key="2">
    <source>
        <dbReference type="EMBL" id="EGS21037.1"/>
    </source>
</evidence>
<protein>
    <submittedName>
        <fullName evidence="2">Uncharacterized protein</fullName>
    </submittedName>
</protein>
<proteinExistence type="predicted"/>
<evidence type="ECO:0000313" key="3">
    <source>
        <dbReference type="Proteomes" id="UP000008066"/>
    </source>
</evidence>
<dbReference type="HOGENOM" id="CLU_108572_0_0_1"/>
<dbReference type="OrthoDB" id="3437826at2759"/>
<dbReference type="EMBL" id="GL988041">
    <property type="protein sequence ID" value="EGS21037.1"/>
    <property type="molecule type" value="Genomic_DNA"/>
</dbReference>
<reference evidence="2 3" key="1">
    <citation type="journal article" date="2011" name="Cell">
        <title>Insight into structure and assembly of the nuclear pore complex by utilizing the genome of a eukaryotic thermophile.</title>
        <authorList>
            <person name="Amlacher S."/>
            <person name="Sarges P."/>
            <person name="Flemming D."/>
            <person name="van Noort V."/>
            <person name="Kunze R."/>
            <person name="Devos D.P."/>
            <person name="Arumugam M."/>
            <person name="Bork P."/>
            <person name="Hurt E."/>
        </authorList>
    </citation>
    <scope>NUCLEOTIDE SEQUENCE [LARGE SCALE GENOMIC DNA]</scope>
    <source>
        <strain evidence="3">DSM 1495 / CBS 144.50 / IMI 039719</strain>
    </source>
</reference>
<keyword evidence="3" id="KW-1185">Reference proteome</keyword>
<dbReference type="eggNOG" id="ENOG502RNHQ">
    <property type="taxonomic scope" value="Eukaryota"/>
</dbReference>
<accession>G0S7T7</accession>
<feature type="region of interest" description="Disordered" evidence="1">
    <location>
        <begin position="65"/>
        <end position="99"/>
    </location>
</feature>
<dbReference type="RefSeq" id="XP_006693333.1">
    <property type="nucleotide sequence ID" value="XM_006693270.1"/>
</dbReference>
<dbReference type="KEGG" id="cthr:CTHT_0028770"/>
<organism evidence="3">
    <name type="scientific">Chaetomium thermophilum (strain DSM 1495 / CBS 144.50 / IMI 039719)</name>
    <name type="common">Thermochaetoides thermophila</name>
    <dbReference type="NCBI Taxonomy" id="759272"/>
    <lineage>
        <taxon>Eukaryota</taxon>
        <taxon>Fungi</taxon>
        <taxon>Dikarya</taxon>
        <taxon>Ascomycota</taxon>
        <taxon>Pezizomycotina</taxon>
        <taxon>Sordariomycetes</taxon>
        <taxon>Sordariomycetidae</taxon>
        <taxon>Sordariales</taxon>
        <taxon>Chaetomiaceae</taxon>
        <taxon>Thermochaetoides</taxon>
    </lineage>
</organism>
<dbReference type="GeneID" id="18256915"/>
<name>G0S7T7_CHATD</name>
<gene>
    <name evidence="2" type="ORF">CTHT_0028770</name>
</gene>
<dbReference type="AlphaFoldDB" id="G0S7T7"/>